<accession>A0ABQ4QZG3</accession>
<evidence type="ECO:0000256" key="1">
    <source>
        <dbReference type="ARBA" id="ARBA00006484"/>
    </source>
</evidence>
<organism evidence="2 3">
    <name type="scientific">Methylobacterium crusticola</name>
    <dbReference type="NCBI Taxonomy" id="1697972"/>
    <lineage>
        <taxon>Bacteria</taxon>
        <taxon>Pseudomonadati</taxon>
        <taxon>Pseudomonadota</taxon>
        <taxon>Alphaproteobacteria</taxon>
        <taxon>Hyphomicrobiales</taxon>
        <taxon>Methylobacteriaceae</taxon>
        <taxon>Methylobacterium</taxon>
    </lineage>
</organism>
<keyword evidence="3" id="KW-1185">Reference proteome</keyword>
<dbReference type="PANTHER" id="PTHR42879">
    <property type="entry name" value="3-OXOACYL-(ACYL-CARRIER-PROTEIN) REDUCTASE"/>
    <property type="match status" value="1"/>
</dbReference>
<dbReference type="Pfam" id="PF13561">
    <property type="entry name" value="adh_short_C2"/>
    <property type="match status" value="1"/>
</dbReference>
<comment type="caution">
    <text evidence="2">The sequence shown here is derived from an EMBL/GenBank/DDBJ whole genome shotgun (WGS) entry which is preliminary data.</text>
</comment>
<dbReference type="PRINTS" id="PR00081">
    <property type="entry name" value="GDHRDH"/>
</dbReference>
<dbReference type="SUPFAM" id="SSF51735">
    <property type="entry name" value="NAD(P)-binding Rossmann-fold domains"/>
    <property type="match status" value="1"/>
</dbReference>
<reference evidence="2" key="2">
    <citation type="submission" date="2021-08" db="EMBL/GenBank/DDBJ databases">
        <authorList>
            <person name="Tani A."/>
            <person name="Ola A."/>
            <person name="Ogura Y."/>
            <person name="Katsura K."/>
            <person name="Hayashi T."/>
        </authorList>
    </citation>
    <scope>NUCLEOTIDE SEQUENCE</scope>
    <source>
        <strain evidence="2">KCTC 52305</strain>
    </source>
</reference>
<protein>
    <submittedName>
        <fullName evidence="2">3-oxoacyl-[acyl-carrier-protein] reductase FabG</fullName>
    </submittedName>
</protein>
<gene>
    <name evidence="2" type="primary">fabG_9</name>
    <name evidence="2" type="ORF">OPKNFCMD_2847</name>
</gene>
<comment type="similarity">
    <text evidence="1">Belongs to the short-chain dehydrogenases/reductases (SDR) family.</text>
</comment>
<dbReference type="InterPro" id="IPR050259">
    <property type="entry name" value="SDR"/>
</dbReference>
<dbReference type="RefSeq" id="WP_238313390.1">
    <property type="nucleotide sequence ID" value="NZ_BPQH01000008.1"/>
</dbReference>
<dbReference type="Gene3D" id="3.40.50.720">
    <property type="entry name" value="NAD(P)-binding Rossmann-like Domain"/>
    <property type="match status" value="1"/>
</dbReference>
<dbReference type="EMBL" id="BPQH01000008">
    <property type="protein sequence ID" value="GJD50110.1"/>
    <property type="molecule type" value="Genomic_DNA"/>
</dbReference>
<sequence length="260" mass="26586">MDLGLKGKRALVLSSSRGLGRGIAEALAAEGADVMLTARTRERLDEAVAAINARGAGRAHAFAGSLTDNVEAIHAAAAEHLGGVDILVANTGGPPAGTALTVAPEAWGPQFDAMVVPVFRLAGLVLPGMRQAGFGRIVVVASSGVEQPIPNLVMSNALRASIAGWAKTLSAEVAAEGVTVNMILPGRIETDRTGELDAANAKAQGRSPAEIAEAARAAIPAKRYGRVQEFADVACFLASERASYVTGSMIRVDGGAVRSI</sequence>
<evidence type="ECO:0000313" key="3">
    <source>
        <dbReference type="Proteomes" id="UP001055167"/>
    </source>
</evidence>
<name>A0ABQ4QZG3_9HYPH</name>
<reference evidence="2" key="1">
    <citation type="journal article" date="2021" name="Front. Microbiol.">
        <title>Comprehensive Comparative Genomics and Phenotyping of Methylobacterium Species.</title>
        <authorList>
            <person name="Alessa O."/>
            <person name="Ogura Y."/>
            <person name="Fujitani Y."/>
            <person name="Takami H."/>
            <person name="Hayashi T."/>
            <person name="Sahin N."/>
            <person name="Tani A."/>
        </authorList>
    </citation>
    <scope>NUCLEOTIDE SEQUENCE</scope>
    <source>
        <strain evidence="2">KCTC 52305</strain>
    </source>
</reference>
<dbReference type="InterPro" id="IPR002347">
    <property type="entry name" value="SDR_fam"/>
</dbReference>
<evidence type="ECO:0000313" key="2">
    <source>
        <dbReference type="EMBL" id="GJD50110.1"/>
    </source>
</evidence>
<dbReference type="PANTHER" id="PTHR42879:SF6">
    <property type="entry name" value="NADPH-DEPENDENT REDUCTASE BACG"/>
    <property type="match status" value="1"/>
</dbReference>
<proteinExistence type="inferred from homology"/>
<dbReference type="InterPro" id="IPR036291">
    <property type="entry name" value="NAD(P)-bd_dom_sf"/>
</dbReference>
<dbReference type="Proteomes" id="UP001055167">
    <property type="component" value="Unassembled WGS sequence"/>
</dbReference>